<feature type="transmembrane region" description="Helical" evidence="10">
    <location>
        <begin position="441"/>
        <end position="460"/>
    </location>
</feature>
<gene>
    <name evidence="12" type="ordered locus">FRAAL3128</name>
</gene>
<feature type="compositionally biased region" description="Basic and acidic residues" evidence="9">
    <location>
        <begin position="795"/>
        <end position="806"/>
    </location>
</feature>
<evidence type="ECO:0000256" key="3">
    <source>
        <dbReference type="ARBA" id="ARBA00022475"/>
    </source>
</evidence>
<dbReference type="eggNOG" id="COG4177">
    <property type="taxonomic scope" value="Bacteria"/>
</dbReference>
<evidence type="ECO:0000259" key="11">
    <source>
        <dbReference type="PROSITE" id="PS50893"/>
    </source>
</evidence>
<feature type="transmembrane region" description="Helical" evidence="10">
    <location>
        <begin position="616"/>
        <end position="637"/>
    </location>
</feature>
<protein>
    <submittedName>
        <fullName evidence="12">ABC transporter ATP-binding protein</fullName>
    </submittedName>
</protein>
<keyword evidence="4 10" id="KW-0812">Transmembrane</keyword>
<feature type="transmembrane region" description="Helical" evidence="10">
    <location>
        <begin position="545"/>
        <end position="564"/>
    </location>
</feature>
<evidence type="ECO:0000256" key="6">
    <source>
        <dbReference type="ARBA" id="ARBA00022840"/>
    </source>
</evidence>
<keyword evidence="8 10" id="KW-0472">Membrane</keyword>
<dbReference type="InterPro" id="IPR032823">
    <property type="entry name" value="BCA_ABC_TP_C"/>
</dbReference>
<dbReference type="EMBL" id="CT573213">
    <property type="protein sequence ID" value="CAJ61772.1"/>
    <property type="molecule type" value="Genomic_DNA"/>
</dbReference>
<dbReference type="eggNOG" id="COG0411">
    <property type="taxonomic scope" value="Bacteria"/>
</dbReference>
<dbReference type="STRING" id="326424.FRAAL3128"/>
<evidence type="ECO:0000256" key="10">
    <source>
        <dbReference type="SAM" id="Phobius"/>
    </source>
</evidence>
<dbReference type="Proteomes" id="UP000000657">
    <property type="component" value="Chromosome"/>
</dbReference>
<dbReference type="PANTHER" id="PTHR45772">
    <property type="entry name" value="CONSERVED COMPONENT OF ABC TRANSPORTER FOR NATURAL AMINO ACIDS-RELATED"/>
    <property type="match status" value="1"/>
</dbReference>
<dbReference type="GO" id="GO:0005886">
    <property type="term" value="C:plasma membrane"/>
    <property type="evidence" value="ECO:0007669"/>
    <property type="project" value="UniProtKB-SubCell"/>
</dbReference>
<dbReference type="InterPro" id="IPR027417">
    <property type="entry name" value="P-loop_NTPase"/>
</dbReference>
<feature type="transmembrane region" description="Helical" evidence="10">
    <location>
        <begin position="339"/>
        <end position="357"/>
    </location>
</feature>
<keyword evidence="7 10" id="KW-1133">Transmembrane helix</keyword>
<dbReference type="InterPro" id="IPR003593">
    <property type="entry name" value="AAA+_ATPase"/>
</dbReference>
<feature type="transmembrane region" description="Helical" evidence="10">
    <location>
        <begin position="496"/>
        <end position="514"/>
    </location>
</feature>
<feature type="transmembrane region" description="Helical" evidence="10">
    <location>
        <begin position="302"/>
        <end position="318"/>
    </location>
</feature>
<dbReference type="GO" id="GO:0016887">
    <property type="term" value="F:ATP hydrolysis activity"/>
    <property type="evidence" value="ECO:0007669"/>
    <property type="project" value="InterPro"/>
</dbReference>
<dbReference type="GO" id="GO:0005524">
    <property type="term" value="F:ATP binding"/>
    <property type="evidence" value="ECO:0007669"/>
    <property type="project" value="UniProtKB-KW"/>
</dbReference>
<feature type="transmembrane region" description="Helical" evidence="10">
    <location>
        <begin position="171"/>
        <end position="189"/>
    </location>
</feature>
<evidence type="ECO:0000256" key="9">
    <source>
        <dbReference type="SAM" id="MobiDB-lite"/>
    </source>
</evidence>
<feature type="transmembrane region" description="Helical" evidence="10">
    <location>
        <begin position="87"/>
        <end position="114"/>
    </location>
</feature>
<organism evidence="12 13">
    <name type="scientific">Frankia alni (strain DSM 45986 / CECT 9034 / ACN14a)</name>
    <dbReference type="NCBI Taxonomy" id="326424"/>
    <lineage>
        <taxon>Bacteria</taxon>
        <taxon>Bacillati</taxon>
        <taxon>Actinomycetota</taxon>
        <taxon>Actinomycetes</taxon>
        <taxon>Frankiales</taxon>
        <taxon>Frankiaceae</taxon>
        <taxon>Frankia</taxon>
    </lineage>
</organism>
<keyword evidence="6 12" id="KW-0067">ATP-binding</keyword>
<feature type="transmembrane region" description="Helical" evidence="10">
    <location>
        <begin position="126"/>
        <end position="151"/>
    </location>
</feature>
<dbReference type="AlphaFoldDB" id="Q0RL33"/>
<evidence type="ECO:0000256" key="1">
    <source>
        <dbReference type="ARBA" id="ARBA00004651"/>
    </source>
</evidence>
<feature type="transmembrane region" description="Helical" evidence="10">
    <location>
        <begin position="19"/>
        <end position="41"/>
    </location>
</feature>
<dbReference type="InterPro" id="IPR001851">
    <property type="entry name" value="ABC_transp_permease"/>
</dbReference>
<feature type="transmembrane region" description="Helical" evidence="10">
    <location>
        <begin position="363"/>
        <end position="381"/>
    </location>
</feature>
<dbReference type="eggNOG" id="COG0559">
    <property type="taxonomic scope" value="Bacteria"/>
</dbReference>
<dbReference type="PROSITE" id="PS00211">
    <property type="entry name" value="ABC_TRANSPORTER_1"/>
    <property type="match status" value="1"/>
</dbReference>
<feature type="transmembrane region" description="Helical" evidence="10">
    <location>
        <begin position="266"/>
        <end position="282"/>
    </location>
</feature>
<feature type="transmembrane region" description="Helical" evidence="10">
    <location>
        <begin position="218"/>
        <end position="237"/>
    </location>
</feature>
<evidence type="ECO:0000313" key="12">
    <source>
        <dbReference type="EMBL" id="CAJ61772.1"/>
    </source>
</evidence>
<dbReference type="InterPro" id="IPR043428">
    <property type="entry name" value="LivM-like"/>
</dbReference>
<feature type="domain" description="ABC transporter" evidence="11">
    <location>
        <begin position="685"/>
        <end position="929"/>
    </location>
</feature>
<proteinExistence type="predicted"/>
<accession>Q0RL33</accession>
<keyword evidence="3" id="KW-1003">Cell membrane</keyword>
<reference evidence="12 13" key="1">
    <citation type="journal article" date="2007" name="Genome Res.">
        <title>Genome characteristics of facultatively symbiotic Frankia sp. strains reflect host range and host plant biogeography.</title>
        <authorList>
            <person name="Normand P."/>
            <person name="Lapierre P."/>
            <person name="Tisa L.S."/>
            <person name="Gogarten J.P."/>
            <person name="Alloisio N."/>
            <person name="Bagnarol E."/>
            <person name="Bassi C.A."/>
            <person name="Berry A.M."/>
            <person name="Bickhart D.M."/>
            <person name="Choisne N."/>
            <person name="Couloux A."/>
            <person name="Cournoyer B."/>
            <person name="Cruveiller S."/>
            <person name="Daubin V."/>
            <person name="Demange N."/>
            <person name="Francino M.P."/>
            <person name="Goltsman E."/>
            <person name="Huang Y."/>
            <person name="Kopp O.R."/>
            <person name="Labarre L."/>
            <person name="Lapidus A."/>
            <person name="Lavire C."/>
            <person name="Marechal J."/>
            <person name="Martinez M."/>
            <person name="Mastronunzio J.E."/>
            <person name="Mullin B.C."/>
            <person name="Niemann J."/>
            <person name="Pujic P."/>
            <person name="Rawnsley T."/>
            <person name="Rouy Z."/>
            <person name="Schenowitz C."/>
            <person name="Sellstedt A."/>
            <person name="Tavares F."/>
            <person name="Tomkins J.P."/>
            <person name="Vallenet D."/>
            <person name="Valverde C."/>
            <person name="Wall L.G."/>
            <person name="Wang Y."/>
            <person name="Medigue C."/>
            <person name="Benson D.R."/>
        </authorList>
    </citation>
    <scope>NUCLEOTIDE SEQUENCE [LARGE SCALE GENOMIC DNA]</scope>
    <source>
        <strain evidence="13">DSM 45986 / CECT 9034 / ACN14a</strain>
    </source>
</reference>
<keyword evidence="13" id="KW-1185">Reference proteome</keyword>
<evidence type="ECO:0000256" key="5">
    <source>
        <dbReference type="ARBA" id="ARBA00022741"/>
    </source>
</evidence>
<dbReference type="GO" id="GO:0015658">
    <property type="term" value="F:branched-chain amino acid transmembrane transporter activity"/>
    <property type="evidence" value="ECO:0007669"/>
    <property type="project" value="InterPro"/>
</dbReference>
<dbReference type="KEGG" id="fal:FRAAL3128"/>
<feature type="transmembrane region" description="Helical" evidence="10">
    <location>
        <begin position="412"/>
        <end position="434"/>
    </location>
</feature>
<evidence type="ECO:0000256" key="8">
    <source>
        <dbReference type="ARBA" id="ARBA00023136"/>
    </source>
</evidence>
<dbReference type="HOGENOM" id="CLU_006313_4_0_11"/>
<evidence type="ECO:0000256" key="4">
    <source>
        <dbReference type="ARBA" id="ARBA00022692"/>
    </source>
</evidence>
<sequence length="937" mass="97421">MRPGRSGVRVERTDMVQHLVFLCLGIGNGSVFAALALALVVTYRSSGVVNFATSGLALYAAYTYALLRQGKFMILIPGLPKTVDLGSQLGLAAAMALSLAITGVLGLLLYLVVFRPLRTAPPVARAVASIGVSVVFTGLTAARLGTTPLSVEPIYPSRLWTHGSFRVASDRVYFALTILAVALALGALYRFTRFGLATRAAAETEKGAYLSGISPDRIAALNWIIGALVAGLAGILIAPIVPLVPVAYTLFIVPALAAAILGRFQYLVPAVVGGLAIGMLQSETQHLESLHHWLPSSGLPELIPLVLILIVLVVRARALPERGAVILSSLGRAPRPAHIRLNLLVFGALAVIGLFVLQGQWLTALITSLVFGVIALSMVVVTGYAGQVSLTQLPLAGAAGFLVGPLTDDWHLPFPVAPLVAALFAMVLGVVIGLPALRVRGLTVAVVTFALAYALEAIWFRNSDIVPSSGVDVPSPSLFGWDLGIGSGPSYPRVRFGLLCLVVLALTAVAVARLRTSRLGSQMLAVRANERSAAAAGINVTHIKIVAFAIASFIAGVGGCLVGYQQGNITFDPVSAFSGLALFTTVYIAGITSVSGGVLAGFLAVEGLSYLIIDKIFSTGLWYDVLSGVGVVLTVVLNPEGIVGPVHSYAERRRRRGLGAPVLGSHAAPVPAQTRPAPVLGPDVLTVRGLTVRYGGVVAVDDVSFAAPEGAIVGLIGPNGAGKTTLMDAISGFVSCAGTVELAGTPVERLAPHERVRAGLGRTFQAIELYEDLSVAENVSVGTTALRGRGGGGRDGGRDGGGRDGAHRDVEATLALLGLAEVRDRPAGELSQGQRQLISIARALAGNPRVLLLDEPAGGLDTTESQWLGERLRDIRDSGVTILLIDHDMSLVLGLCDHIEVINFGSVIASGPPAEIRSDRRVAAAYLGSTHAAEVPA</sequence>
<keyword evidence="2" id="KW-0813">Transport</keyword>
<dbReference type="PANTHER" id="PTHR45772:SF9">
    <property type="entry name" value="CONSERVED COMPONENT OF ABC TRANSPORTER FOR NATURAL AMINO ACIDS"/>
    <property type="match status" value="1"/>
</dbReference>
<dbReference type="SUPFAM" id="SSF52540">
    <property type="entry name" value="P-loop containing nucleoside triphosphate hydrolases"/>
    <property type="match status" value="1"/>
</dbReference>
<dbReference type="CDD" id="cd06581">
    <property type="entry name" value="TM_PBP1_LivM_like"/>
    <property type="match status" value="1"/>
</dbReference>
<evidence type="ECO:0000313" key="13">
    <source>
        <dbReference type="Proteomes" id="UP000000657"/>
    </source>
</evidence>
<dbReference type="SMART" id="SM00382">
    <property type="entry name" value="AAA"/>
    <property type="match status" value="1"/>
</dbReference>
<comment type="subcellular location">
    <subcellularLocation>
        <location evidence="1">Cell membrane</location>
        <topology evidence="1">Multi-pass membrane protein</topology>
    </subcellularLocation>
</comment>
<keyword evidence="5" id="KW-0547">Nucleotide-binding</keyword>
<dbReference type="InterPro" id="IPR017871">
    <property type="entry name" value="ABC_transporter-like_CS"/>
</dbReference>
<dbReference type="PROSITE" id="PS50893">
    <property type="entry name" value="ABC_TRANSPORTER_2"/>
    <property type="match status" value="1"/>
</dbReference>
<dbReference type="InterPro" id="IPR003439">
    <property type="entry name" value="ABC_transporter-like_ATP-bd"/>
</dbReference>
<feature type="region of interest" description="Disordered" evidence="9">
    <location>
        <begin position="784"/>
        <end position="806"/>
    </location>
</feature>
<dbReference type="Pfam" id="PF12399">
    <property type="entry name" value="BCA_ABC_TP_C"/>
    <property type="match status" value="1"/>
</dbReference>
<dbReference type="Gene3D" id="3.40.50.300">
    <property type="entry name" value="P-loop containing nucleotide triphosphate hydrolases"/>
    <property type="match status" value="1"/>
</dbReference>
<evidence type="ECO:0000256" key="7">
    <source>
        <dbReference type="ARBA" id="ARBA00022989"/>
    </source>
</evidence>
<feature type="transmembrane region" description="Helical" evidence="10">
    <location>
        <begin position="576"/>
        <end position="604"/>
    </location>
</feature>
<dbReference type="InterPro" id="IPR051120">
    <property type="entry name" value="ABC_AA/LPS_Transport"/>
</dbReference>
<dbReference type="CDD" id="cd03219">
    <property type="entry name" value="ABC_Mj1267_LivG_branched"/>
    <property type="match status" value="1"/>
</dbReference>
<dbReference type="Pfam" id="PF02653">
    <property type="entry name" value="BPD_transp_2"/>
    <property type="match status" value="2"/>
</dbReference>
<dbReference type="Pfam" id="PF00005">
    <property type="entry name" value="ABC_tran"/>
    <property type="match status" value="1"/>
</dbReference>
<evidence type="ECO:0000256" key="2">
    <source>
        <dbReference type="ARBA" id="ARBA00022448"/>
    </source>
</evidence>
<name>Q0RL33_FRAAA</name>
<dbReference type="CDD" id="cd06582">
    <property type="entry name" value="TM_PBP1_LivH_like"/>
    <property type="match status" value="1"/>
</dbReference>